<dbReference type="AlphaFoldDB" id="A0A645IDH5"/>
<reference evidence="1" key="1">
    <citation type="submission" date="2019-08" db="EMBL/GenBank/DDBJ databases">
        <authorList>
            <person name="Kucharzyk K."/>
            <person name="Murdoch R.W."/>
            <person name="Higgins S."/>
            <person name="Loffler F."/>
        </authorList>
    </citation>
    <scope>NUCLEOTIDE SEQUENCE</scope>
</reference>
<protein>
    <submittedName>
        <fullName evidence="1">Uncharacterized protein</fullName>
    </submittedName>
</protein>
<evidence type="ECO:0000313" key="1">
    <source>
        <dbReference type="EMBL" id="MPN46344.1"/>
    </source>
</evidence>
<comment type="caution">
    <text evidence="1">The sequence shown here is derived from an EMBL/GenBank/DDBJ whole genome shotgun (WGS) entry which is preliminary data.</text>
</comment>
<accession>A0A645IDH5</accession>
<proteinExistence type="predicted"/>
<dbReference type="EMBL" id="VSSQ01106950">
    <property type="protein sequence ID" value="MPN46344.1"/>
    <property type="molecule type" value="Genomic_DNA"/>
</dbReference>
<sequence>MIIHAGNGRVVRVKQRSRLRGVGAPPPRGGQHQPVQVEHIELPLAVLREIGIHVLANFMTVGVKIDDHLFCRENAHPLLDIHQAQRSGRVRLG</sequence>
<name>A0A645IDH5_9ZZZZ</name>
<organism evidence="1">
    <name type="scientific">bioreactor metagenome</name>
    <dbReference type="NCBI Taxonomy" id="1076179"/>
    <lineage>
        <taxon>unclassified sequences</taxon>
        <taxon>metagenomes</taxon>
        <taxon>ecological metagenomes</taxon>
    </lineage>
</organism>
<gene>
    <name evidence="1" type="ORF">SDC9_193930</name>
</gene>